<dbReference type="InterPro" id="IPR029058">
    <property type="entry name" value="AB_hydrolase_fold"/>
</dbReference>
<keyword evidence="1 3" id="KW-0378">Hydrolase</keyword>
<dbReference type="AlphaFoldDB" id="A0AAD9D737"/>
<keyword evidence="4" id="KW-1185">Reference proteome</keyword>
<dbReference type="InterPro" id="IPR049492">
    <property type="entry name" value="BD-FAE-like_dom"/>
</dbReference>
<dbReference type="GO" id="GO:0016787">
    <property type="term" value="F:hydrolase activity"/>
    <property type="evidence" value="ECO:0007669"/>
    <property type="project" value="UniProtKB-KW"/>
</dbReference>
<sequence>MNLVGDTVESAGQQYLDAGYTVAVLYYRLPRSETTTSWLVCSDPYEVLDDVSSAMTHLLENAADYNVDADQIVLSGFSAGGHLASLYSSLCNARSSACPAGQVLHFPFMEKGSKIFCSEVGTAFNALQDYDECFPTVLVDNATPPTILYHASSDPIVPTSEMTDFVYALGQQGTSYEYYEVLEGGGHYLVPFSQVAAVSDGVLDPSGDYASLIERALMLPNPSCVRCDDIVTPWMKDNGKTCDVTTWLITNKCVEDEQWVTNGYCRSSCYDAGRGYVNEVCCPPPTPPSSCTECSDDATPWMENNAKTCATSPSSIETNCNENGWWVSNAYCQLSCFAAGRGYEGIDCCD</sequence>
<dbReference type="PANTHER" id="PTHR48081">
    <property type="entry name" value="AB HYDROLASE SUPERFAMILY PROTEIN C4A8.06C"/>
    <property type="match status" value="1"/>
</dbReference>
<reference evidence="3" key="1">
    <citation type="submission" date="2023-06" db="EMBL/GenBank/DDBJ databases">
        <title>Survivors Of The Sea: Transcriptome response of Skeletonema marinoi to long-term dormancy.</title>
        <authorList>
            <person name="Pinder M.I.M."/>
            <person name="Kourtchenko O."/>
            <person name="Robertson E.K."/>
            <person name="Larsson T."/>
            <person name="Maumus F."/>
            <person name="Osuna-Cruz C.M."/>
            <person name="Vancaester E."/>
            <person name="Stenow R."/>
            <person name="Vandepoele K."/>
            <person name="Ploug H."/>
            <person name="Bruchert V."/>
            <person name="Godhe A."/>
            <person name="Topel M."/>
        </authorList>
    </citation>
    <scope>NUCLEOTIDE SEQUENCE</scope>
    <source>
        <strain evidence="3">R05AC</strain>
    </source>
</reference>
<protein>
    <submittedName>
        <fullName evidence="3">Alpha/beta hydrolase family protein</fullName>
    </submittedName>
</protein>
<proteinExistence type="predicted"/>
<name>A0AAD9D737_9STRA</name>
<evidence type="ECO:0000313" key="4">
    <source>
        <dbReference type="Proteomes" id="UP001224775"/>
    </source>
</evidence>
<dbReference type="Gene3D" id="3.40.50.1820">
    <property type="entry name" value="alpha/beta hydrolase"/>
    <property type="match status" value="1"/>
</dbReference>
<dbReference type="Proteomes" id="UP001224775">
    <property type="component" value="Unassembled WGS sequence"/>
</dbReference>
<accession>A0AAD9D737</accession>
<organism evidence="3 4">
    <name type="scientific">Skeletonema marinoi</name>
    <dbReference type="NCBI Taxonomy" id="267567"/>
    <lineage>
        <taxon>Eukaryota</taxon>
        <taxon>Sar</taxon>
        <taxon>Stramenopiles</taxon>
        <taxon>Ochrophyta</taxon>
        <taxon>Bacillariophyta</taxon>
        <taxon>Coscinodiscophyceae</taxon>
        <taxon>Thalassiosirophycidae</taxon>
        <taxon>Thalassiosirales</taxon>
        <taxon>Skeletonemataceae</taxon>
        <taxon>Skeletonema</taxon>
        <taxon>Skeletonema marinoi-dohrnii complex</taxon>
    </lineage>
</organism>
<gene>
    <name evidence="3" type="ORF">QTG54_013944</name>
</gene>
<feature type="domain" description="BD-FAE-like" evidence="2">
    <location>
        <begin position="9"/>
        <end position="92"/>
    </location>
</feature>
<evidence type="ECO:0000313" key="3">
    <source>
        <dbReference type="EMBL" id="KAK1735330.1"/>
    </source>
</evidence>
<evidence type="ECO:0000256" key="1">
    <source>
        <dbReference type="ARBA" id="ARBA00022801"/>
    </source>
</evidence>
<comment type="caution">
    <text evidence="3">The sequence shown here is derived from an EMBL/GenBank/DDBJ whole genome shotgun (WGS) entry which is preliminary data.</text>
</comment>
<evidence type="ECO:0000259" key="2">
    <source>
        <dbReference type="Pfam" id="PF20434"/>
    </source>
</evidence>
<dbReference type="SUPFAM" id="SSF53474">
    <property type="entry name" value="alpha/beta-Hydrolases"/>
    <property type="match status" value="1"/>
</dbReference>
<dbReference type="EMBL" id="JATAAI010000034">
    <property type="protein sequence ID" value="KAK1735330.1"/>
    <property type="molecule type" value="Genomic_DNA"/>
</dbReference>
<dbReference type="InterPro" id="IPR050300">
    <property type="entry name" value="GDXG_lipolytic_enzyme"/>
</dbReference>
<dbReference type="Pfam" id="PF20434">
    <property type="entry name" value="BD-FAE"/>
    <property type="match status" value="1"/>
</dbReference>